<dbReference type="SUPFAM" id="SSF49299">
    <property type="entry name" value="PKD domain"/>
    <property type="match status" value="2"/>
</dbReference>
<dbReference type="PROSITE" id="PS50093">
    <property type="entry name" value="PKD"/>
    <property type="match status" value="1"/>
</dbReference>
<evidence type="ECO:0000259" key="3">
    <source>
        <dbReference type="PROSITE" id="PS50093"/>
    </source>
</evidence>
<dbReference type="EMBL" id="CP130472">
    <property type="protein sequence ID" value="WLS43899.1"/>
    <property type="molecule type" value="Genomic_DNA"/>
</dbReference>
<protein>
    <submittedName>
        <fullName evidence="4">PKD domain-containing protein</fullName>
    </submittedName>
</protein>
<dbReference type="CDD" id="cd00146">
    <property type="entry name" value="PKD"/>
    <property type="match status" value="2"/>
</dbReference>
<dbReference type="Gene3D" id="2.60.40.10">
    <property type="entry name" value="Immunoglobulins"/>
    <property type="match status" value="2"/>
</dbReference>
<feature type="region of interest" description="Disordered" evidence="1">
    <location>
        <begin position="494"/>
        <end position="546"/>
    </location>
</feature>
<sequence>MRRWFLPVTILTSMLVGLIPGSPAHAEPSPDQTTRKLVAYVISDPDLIEHPERVSEEFRKNLNLDNLGVKPATADGPSESTRARPRAAAAGPESYVVDSGRFPRGSLPDDVYDYATREQCEEHSDEAKREQGWIKNRYSYCQSHMVYIGAVECGLFPPSCRLSGEYLSQNMLRGEGKQGGHINDPSKLRWASFTLEVEVLWARGVFSAPTAKMKAAIECDGGYRDPVFDVDDDYACFPGPDDDTEKTIPGWRANNYAFFELMSDAREPAAANGEQIATGVFHIEYDFDLPGWYFQFVDTESEEGGMRFDSAWYLSSARARQLGSVFDRAVPGIFLSTTDPAIKGAAVHIEEARANPPASWPPNPNKVLPGATASDPLHRIPRAKSAEHRFRADRNRTVSTNTCARTSMPPPPDDPTVPNWDCDEYPIAATYEGSAGPEFHDEDLERGRPVQLPDNYSVRFVARAENQEAGGRIGIWMENDRLLDYDNLFIPVGDGNVSNPPPDNPDVDDSPVVSAGPDRRGNEGSPVGLNGSARDDGGAPSTRWSYTAGSDVDAGATCAFEDAGTPVTTISCTDDGTFTVTLTADDGVNGAVSDSATVTLSNVAPSLRETPAPSPLRAAAAAVAPTQWPVHRARTAFELKVPFNDPGTNDTHTCTVVWDDGRTESVTATNNVCQATHTFTDAGMYTIDVTVRDDDAAADTSGSMIVVYDPDAGTANIDGSTATPAGALVSEPNAAGQTWLHNTAQYQSSSATTPVGQGKAWTDGTSFRLEPSSMEWLVLTKDGKVASRGTGTLNGRSGYTWVIYGWDACSSGRTDCVGIPTDRARLVVFETATGTVVYDHSPGSTEFDVDRIAPRDLTSGAVQLHRTGTR</sequence>
<feature type="domain" description="PKD" evidence="3">
    <location>
        <begin position="624"/>
        <end position="714"/>
    </location>
</feature>
<feature type="region of interest" description="Disordered" evidence="1">
    <location>
        <begin position="69"/>
        <end position="95"/>
    </location>
</feature>
<dbReference type="InterPro" id="IPR035986">
    <property type="entry name" value="PKD_dom_sf"/>
</dbReference>
<dbReference type="GO" id="GO:0005975">
    <property type="term" value="P:carbohydrate metabolic process"/>
    <property type="evidence" value="ECO:0007669"/>
    <property type="project" value="UniProtKB-ARBA"/>
</dbReference>
<name>A0AAJ6HTW5_9ACTN</name>
<dbReference type="InterPro" id="IPR013783">
    <property type="entry name" value="Ig-like_fold"/>
</dbReference>
<evidence type="ECO:0000256" key="1">
    <source>
        <dbReference type="SAM" id="MobiDB-lite"/>
    </source>
</evidence>
<dbReference type="RefSeq" id="WP_306271366.1">
    <property type="nucleotide sequence ID" value="NZ_CP130472.1"/>
</dbReference>
<organism evidence="4 5">
    <name type="scientific">Micromonospora profundi</name>
    <dbReference type="NCBI Taxonomy" id="1420889"/>
    <lineage>
        <taxon>Bacteria</taxon>
        <taxon>Bacillati</taxon>
        <taxon>Actinomycetota</taxon>
        <taxon>Actinomycetes</taxon>
        <taxon>Micromonosporales</taxon>
        <taxon>Micromonosporaceae</taxon>
        <taxon>Micromonospora</taxon>
    </lineage>
</organism>
<dbReference type="KEGG" id="mprn:Q3V37_21140"/>
<feature type="signal peptide" evidence="2">
    <location>
        <begin position="1"/>
        <end position="26"/>
    </location>
</feature>
<dbReference type="Pfam" id="PF18911">
    <property type="entry name" value="PKD_4"/>
    <property type="match status" value="1"/>
</dbReference>
<dbReference type="Proteomes" id="UP001235874">
    <property type="component" value="Chromosome"/>
</dbReference>
<dbReference type="InterPro" id="IPR000601">
    <property type="entry name" value="PKD_dom"/>
</dbReference>
<feature type="chain" id="PRO_5042589222" evidence="2">
    <location>
        <begin position="27"/>
        <end position="870"/>
    </location>
</feature>
<evidence type="ECO:0000313" key="4">
    <source>
        <dbReference type="EMBL" id="WLS43899.1"/>
    </source>
</evidence>
<evidence type="ECO:0000256" key="2">
    <source>
        <dbReference type="SAM" id="SignalP"/>
    </source>
</evidence>
<keyword evidence="5" id="KW-1185">Reference proteome</keyword>
<evidence type="ECO:0000313" key="5">
    <source>
        <dbReference type="Proteomes" id="UP001235874"/>
    </source>
</evidence>
<proteinExistence type="predicted"/>
<keyword evidence="2" id="KW-0732">Signal</keyword>
<accession>A0AAJ6HTW5</accession>
<reference evidence="4 5" key="1">
    <citation type="submission" date="2023-07" db="EMBL/GenBank/DDBJ databases">
        <title>Micromonospora profundi TRM 95458 converts glycerol to a new osmotic compound.</title>
        <authorList>
            <person name="Lu D."/>
        </authorList>
    </citation>
    <scope>NUCLEOTIDE SEQUENCE [LARGE SCALE GENOMIC DNA]</scope>
    <source>
        <strain evidence="4 5">TRM95458</strain>
    </source>
</reference>
<dbReference type="AlphaFoldDB" id="A0AAJ6HTW5"/>
<gene>
    <name evidence="4" type="ORF">Q3V37_21140</name>
</gene>